<evidence type="ECO:0000313" key="3">
    <source>
        <dbReference type="Proteomes" id="UP000054935"/>
    </source>
</evidence>
<sequence length="194" mass="20540">MPLTIPLKTRAPLQVLSLGRSGVPRTTLERQMLRAVIGGVAICDPGKAVEKLEASKGDLIGATIKEADLAKLFDAIEAVWDDPSAAPELTKLDTTVARALDTRAAYVAAVRERAASNQAVLAAGLAWAAALDVAQLARTADLVNTEVQLSRIPTFEKKQVALEQQVTDLQAEFTQLKAEMTSLKKKSASAPGPA</sequence>
<organism evidence="2 3">
    <name type="scientific">Tropicibacter naphthalenivorans</name>
    <dbReference type="NCBI Taxonomy" id="441103"/>
    <lineage>
        <taxon>Bacteria</taxon>
        <taxon>Pseudomonadati</taxon>
        <taxon>Pseudomonadota</taxon>
        <taxon>Alphaproteobacteria</taxon>
        <taxon>Rhodobacterales</taxon>
        <taxon>Roseobacteraceae</taxon>
        <taxon>Tropicibacter</taxon>
    </lineage>
</organism>
<protein>
    <submittedName>
        <fullName evidence="2">Uncharacterized protein</fullName>
    </submittedName>
</protein>
<accession>A0A0N7M183</accession>
<reference evidence="2 3" key="1">
    <citation type="submission" date="2015-09" db="EMBL/GenBank/DDBJ databases">
        <authorList>
            <consortium name="Swine Surveillance"/>
        </authorList>
    </citation>
    <scope>NUCLEOTIDE SEQUENCE [LARGE SCALE GENOMIC DNA]</scope>
    <source>
        <strain evidence="2 3">CECT 7648</strain>
    </source>
</reference>
<keyword evidence="1" id="KW-0175">Coiled coil</keyword>
<dbReference type="RefSeq" id="WP_058249438.1">
    <property type="nucleotide sequence ID" value="NZ_CYSE01000015.1"/>
</dbReference>
<feature type="coiled-coil region" evidence="1">
    <location>
        <begin position="159"/>
        <end position="186"/>
    </location>
</feature>
<keyword evidence="3" id="KW-1185">Reference proteome</keyword>
<dbReference type="AlphaFoldDB" id="A0A0N7M183"/>
<gene>
    <name evidence="2" type="ORF">TRN7648_04087</name>
</gene>
<dbReference type="EMBL" id="CYSE01000015">
    <property type="protein sequence ID" value="CUH82545.1"/>
    <property type="molecule type" value="Genomic_DNA"/>
</dbReference>
<dbReference type="Proteomes" id="UP000054935">
    <property type="component" value="Unassembled WGS sequence"/>
</dbReference>
<name>A0A0N7M183_9RHOB</name>
<proteinExistence type="predicted"/>
<dbReference type="STRING" id="441103.TRN7648_04087"/>
<evidence type="ECO:0000313" key="2">
    <source>
        <dbReference type="EMBL" id="CUH82545.1"/>
    </source>
</evidence>
<evidence type="ECO:0000256" key="1">
    <source>
        <dbReference type="SAM" id="Coils"/>
    </source>
</evidence>